<dbReference type="InterPro" id="IPR005190">
    <property type="entry name" value="GlnE_rpt_dom"/>
</dbReference>
<evidence type="ECO:0000256" key="3">
    <source>
        <dbReference type="ARBA" id="ARBA00022741"/>
    </source>
</evidence>
<dbReference type="Pfam" id="PF08335">
    <property type="entry name" value="GlnD_UR_UTase"/>
    <property type="match status" value="2"/>
</dbReference>
<evidence type="ECO:0000256" key="1">
    <source>
        <dbReference type="ARBA" id="ARBA00022679"/>
    </source>
</evidence>
<dbReference type="EC" id="2.7.7.89" evidence="7"/>
<evidence type="ECO:0000259" key="8">
    <source>
        <dbReference type="Pfam" id="PF03710"/>
    </source>
</evidence>
<keyword evidence="11" id="KW-1185">Reference proteome</keyword>
<dbReference type="CDD" id="cd05401">
    <property type="entry name" value="NT_GlnE_GlnD_like"/>
    <property type="match status" value="2"/>
</dbReference>
<feature type="region of interest" description="Adenylyl transferase" evidence="7">
    <location>
        <begin position="453"/>
        <end position="951"/>
    </location>
</feature>
<proteinExistence type="inferred from homology"/>
<evidence type="ECO:0000256" key="5">
    <source>
        <dbReference type="ARBA" id="ARBA00022842"/>
    </source>
</evidence>
<dbReference type="HAMAP" id="MF_00802">
    <property type="entry name" value="GlnE"/>
    <property type="match status" value="1"/>
</dbReference>
<dbReference type="GO" id="GO:0016874">
    <property type="term" value="F:ligase activity"/>
    <property type="evidence" value="ECO:0007669"/>
    <property type="project" value="UniProtKB-KW"/>
</dbReference>
<name>A0ABU3ZLN8_9GAMM</name>
<dbReference type="NCBIfam" id="NF008292">
    <property type="entry name" value="PRK11072.1"/>
    <property type="match status" value="1"/>
</dbReference>
<evidence type="ECO:0000259" key="9">
    <source>
        <dbReference type="Pfam" id="PF08335"/>
    </source>
</evidence>
<dbReference type="GO" id="GO:0047388">
    <property type="term" value="F:[glutamine synthetase]-adenylyl-L-tyrosine phosphorylase activity"/>
    <property type="evidence" value="ECO:0007669"/>
    <property type="project" value="UniProtKB-EC"/>
</dbReference>
<dbReference type="SUPFAM" id="SSF81593">
    <property type="entry name" value="Nucleotidyltransferase substrate binding subunit/domain"/>
    <property type="match status" value="2"/>
</dbReference>
<keyword evidence="4 7" id="KW-0067">ATP-binding</keyword>
<feature type="domain" description="PII-uridylyltransferase/Glutamine-synthetase adenylyltransferase" evidence="9">
    <location>
        <begin position="844"/>
        <end position="921"/>
    </location>
</feature>
<dbReference type="Gene3D" id="1.20.120.1510">
    <property type="match status" value="1"/>
</dbReference>
<dbReference type="InterPro" id="IPR043519">
    <property type="entry name" value="NT_sf"/>
</dbReference>
<dbReference type="PANTHER" id="PTHR30621:SF0">
    <property type="entry name" value="BIFUNCTIONAL GLUTAMINE SYNTHETASE ADENYLYLTRANSFERASE_ADENYLYL-REMOVING ENZYME"/>
    <property type="match status" value="1"/>
</dbReference>
<protein>
    <recommendedName>
        <fullName evidence="7">Bifunctional glutamine synthetase adenylyltransferase/adenylyl-removing enzyme</fullName>
    </recommendedName>
    <alternativeName>
        <fullName evidence="7">ATP:glutamine synthetase adenylyltransferase</fullName>
    </alternativeName>
    <alternativeName>
        <fullName evidence="7">ATase</fullName>
    </alternativeName>
    <domain>
        <recommendedName>
            <fullName evidence="7">Glutamine synthetase adenylyl-L-tyrosine phosphorylase</fullName>
            <ecNumber evidence="7">2.7.7.89</ecNumber>
        </recommendedName>
        <alternativeName>
            <fullName evidence="7">Adenylyl removase</fullName>
            <shortName evidence="7">AR</shortName>
            <shortName evidence="7">AT-N</shortName>
        </alternativeName>
    </domain>
    <domain>
        <recommendedName>
            <fullName evidence="7">Glutamine synthetase adenylyl transferase</fullName>
            <ecNumber evidence="7">2.7.7.42</ecNumber>
        </recommendedName>
        <alternativeName>
            <fullName evidence="7">Adenylyl transferase</fullName>
            <shortName evidence="7">AT</shortName>
            <shortName evidence="7">AT-C</shortName>
        </alternativeName>
    </domain>
</protein>
<comment type="catalytic activity">
    <reaction evidence="7">
        <text>[glutamine synthetase]-O(4)-(5'-adenylyl)-L-tyrosine + phosphate = [glutamine synthetase]-L-tyrosine + ADP</text>
        <dbReference type="Rhea" id="RHEA:43716"/>
        <dbReference type="Rhea" id="RHEA-COMP:10660"/>
        <dbReference type="Rhea" id="RHEA-COMP:10661"/>
        <dbReference type="ChEBI" id="CHEBI:43474"/>
        <dbReference type="ChEBI" id="CHEBI:46858"/>
        <dbReference type="ChEBI" id="CHEBI:83624"/>
        <dbReference type="ChEBI" id="CHEBI:456216"/>
        <dbReference type="EC" id="2.7.7.89"/>
    </reaction>
</comment>
<feature type="region of interest" description="Adenylyl removase" evidence="7">
    <location>
        <begin position="1"/>
        <end position="445"/>
    </location>
</feature>
<comment type="similarity">
    <text evidence="7">Belongs to the GlnE family.</text>
</comment>
<keyword evidence="6 7" id="KW-0511">Multifunctional enzyme</keyword>
<dbReference type="PANTHER" id="PTHR30621">
    <property type="entry name" value="GLUTAMINE SYNTHETASE ADENYLYLTRANSFERASE"/>
    <property type="match status" value="1"/>
</dbReference>
<evidence type="ECO:0000313" key="11">
    <source>
        <dbReference type="Proteomes" id="UP001186452"/>
    </source>
</evidence>
<gene>
    <name evidence="7 10" type="primary">glnE</name>
    <name evidence="10" type="ORF">R2X38_18660</name>
</gene>
<keyword evidence="5 7" id="KW-0460">Magnesium</keyword>
<comment type="catalytic activity">
    <reaction evidence="7">
        <text>[glutamine synthetase]-L-tyrosine + ATP = [glutamine synthetase]-O(4)-(5'-adenylyl)-L-tyrosine + diphosphate</text>
        <dbReference type="Rhea" id="RHEA:18589"/>
        <dbReference type="Rhea" id="RHEA-COMP:10660"/>
        <dbReference type="Rhea" id="RHEA-COMP:10661"/>
        <dbReference type="ChEBI" id="CHEBI:30616"/>
        <dbReference type="ChEBI" id="CHEBI:33019"/>
        <dbReference type="ChEBI" id="CHEBI:46858"/>
        <dbReference type="ChEBI" id="CHEBI:83624"/>
        <dbReference type="EC" id="2.7.7.42"/>
    </reaction>
</comment>
<dbReference type="SUPFAM" id="SSF81301">
    <property type="entry name" value="Nucleotidyltransferase"/>
    <property type="match status" value="2"/>
</dbReference>
<reference evidence="10 11" key="1">
    <citation type="submission" date="2023-10" db="EMBL/GenBank/DDBJ databases">
        <title>Marine bacteria isolated from horseshoe crab.</title>
        <authorList>
            <person name="Cheng T.H."/>
        </authorList>
    </citation>
    <scope>NUCLEOTIDE SEQUENCE [LARGE SCALE GENOMIC DNA]</scope>
    <source>
        <strain evidence="10 11">HSC6</strain>
    </source>
</reference>
<evidence type="ECO:0000313" key="10">
    <source>
        <dbReference type="EMBL" id="MDV5171022.1"/>
    </source>
</evidence>
<dbReference type="RefSeq" id="WP_317523833.1">
    <property type="nucleotide sequence ID" value="NZ_JAWJZI010000009.1"/>
</dbReference>
<comment type="cofactor">
    <cofactor evidence="7">
        <name>Mg(2+)</name>
        <dbReference type="ChEBI" id="CHEBI:18420"/>
    </cofactor>
</comment>
<dbReference type="Gene3D" id="1.10.4050.10">
    <property type="entry name" value="Glutamine synthase adenylyltransferase GlnE"/>
    <property type="match status" value="1"/>
</dbReference>
<keyword evidence="1 7" id="KW-0808">Transferase</keyword>
<comment type="function">
    <text evidence="7">Involved in the regulation of glutamine synthetase GlnA, a key enzyme in the process to assimilate ammonia. When cellular nitrogen levels are high, the C-terminal adenylyl transferase (AT) inactivates GlnA by covalent transfer of an adenylyl group from ATP to specific tyrosine residue of GlnA, thus reducing its activity. Conversely, when nitrogen levels are low, the N-terminal adenylyl removase (AR) activates GlnA by removing the adenylyl group by phosphorolysis, increasing its activity. The regulatory region of GlnE binds the signal transduction protein PII (GlnB) which indicates the nitrogen status of the cell.</text>
</comment>
<organism evidence="10 11">
    <name type="scientific">Photobacterium rosenbergii</name>
    <dbReference type="NCBI Taxonomy" id="294936"/>
    <lineage>
        <taxon>Bacteria</taxon>
        <taxon>Pseudomonadati</taxon>
        <taxon>Pseudomonadota</taxon>
        <taxon>Gammaproteobacteria</taxon>
        <taxon>Vibrionales</taxon>
        <taxon>Vibrionaceae</taxon>
        <taxon>Photobacterium</taxon>
    </lineage>
</organism>
<dbReference type="EMBL" id="JAWJZI010000009">
    <property type="protein sequence ID" value="MDV5171022.1"/>
    <property type="molecule type" value="Genomic_DNA"/>
</dbReference>
<evidence type="ECO:0000256" key="4">
    <source>
        <dbReference type="ARBA" id="ARBA00022840"/>
    </source>
</evidence>
<dbReference type="Gene3D" id="1.20.120.330">
    <property type="entry name" value="Nucleotidyltransferases domain 2"/>
    <property type="match status" value="2"/>
</dbReference>
<dbReference type="EC" id="2.7.7.42" evidence="7"/>
<dbReference type="InterPro" id="IPR013546">
    <property type="entry name" value="PII_UdlTrfase/GS_AdlTrfase"/>
</dbReference>
<accession>A0ABU3ZLN8</accession>
<feature type="domain" description="Glutamate-ammonia ligase adenylyltransferase repeated" evidence="8">
    <location>
        <begin position="35"/>
        <end position="281"/>
    </location>
</feature>
<dbReference type="InterPro" id="IPR023057">
    <property type="entry name" value="GlnE"/>
</dbReference>
<evidence type="ECO:0000256" key="7">
    <source>
        <dbReference type="HAMAP-Rule" id="MF_00802"/>
    </source>
</evidence>
<dbReference type="Pfam" id="PF03710">
    <property type="entry name" value="GlnE"/>
    <property type="match status" value="2"/>
</dbReference>
<feature type="domain" description="Glutamate-ammonia ligase adenylyltransferase repeated" evidence="8">
    <location>
        <begin position="556"/>
        <end position="808"/>
    </location>
</feature>
<keyword evidence="10" id="KW-0436">Ligase</keyword>
<keyword evidence="2 7" id="KW-0548">Nucleotidyltransferase</keyword>
<keyword evidence="3 7" id="KW-0547">Nucleotide-binding</keyword>
<evidence type="ECO:0000256" key="2">
    <source>
        <dbReference type="ARBA" id="ARBA00022695"/>
    </source>
</evidence>
<feature type="domain" description="PII-uridylyltransferase/Glutamine-synthetase adenylyltransferase" evidence="9">
    <location>
        <begin position="302"/>
        <end position="440"/>
    </location>
</feature>
<comment type="caution">
    <text evidence="10">The sequence shown here is derived from an EMBL/GenBank/DDBJ whole genome shotgun (WGS) entry which is preliminary data.</text>
</comment>
<dbReference type="Gene3D" id="3.30.460.10">
    <property type="entry name" value="Beta Polymerase, domain 2"/>
    <property type="match status" value="2"/>
</dbReference>
<sequence length="951" mass="107895">MTVQDRFQTAMDKAWDKVSSAQSDAIANWPQDKLDELKQALAYSDFITASVVRDAALLPWLAQHLADPTRAEDYRSDLAGDLAKVNDEAGMMRVLRQFRRREMVWIAWRDFIGHNSLDLSLGHLSMLAEAMIMEAYNWLYAQCCREWGTPMNSCGEAQPMLILGMGKLGGGELNFSSDIDLIFTYPENGETQGGRRSLANAQFFTRLGQRLIKALDQQTFDGFCYRVDMRLRPFGDSGPLVMSYAALEDYYQEQGRDWERYAMIKARVMGKESFSQYQELRQMLRPFVFRRYIDFSAIQSLRRMKAMISSEVRRRGLTNNIKLGPGGIREVEFIAQSFQLIRGGRTPELRGRGLRETLQAIRAQGLLPSLQVDDLEQGYAFLRKLENLLQAIDDKQTQTLPDKPLDQCRLALAMGFADWEGLEQAVGHHMAAIHAVFDDIIGSDEEESQSEATAQFHEMWAMIKDPEVVTAILAELNAPEADRQLSVLTNMKAELSKRTLGPRGREVLAKLMPAVLMLIVTRDDAPAVLERVSKLIVRIATRTTYLELLSEHPAALEQLVRLCAASPMVATQLAQYPILLDELLDPQHLYNPTPLEHYGDELREFLARIPEEDMEQQMEAIRQFKQTQLLRIAAADIAGALPLMKVSDHLTYLSEAIVAAVVNQAWLQMVEKFGEPAHLLERNGRGFAVVGYGKVGGWELGYGSDLDLVFLHDCPDNVYTNGRKEIDGRQFYLRLAQRIVHLFSTRTASGVLYEVDVRLRPSGASGLLVSTMEAFADYQQKEAWTWEHQALVRARMIYGDAPLQQAFADVRKSILMSSREAEPLRKEVVEMRHKMRDHLGSKKAGMFGLKQDKGGITDIEFLAQYLVLQHAAEEKALTRWSDNVRLFDTMADYDILAPEQAMKLKQAYCAMRDEIHRLSLLGLPAYVEEGRFADERQCVQAIWQSLLEPEV</sequence>
<dbReference type="GO" id="GO:0008882">
    <property type="term" value="F:[glutamate-ammonia-ligase] adenylyltransferase activity"/>
    <property type="evidence" value="ECO:0007669"/>
    <property type="project" value="UniProtKB-EC"/>
</dbReference>
<evidence type="ECO:0000256" key="6">
    <source>
        <dbReference type="ARBA" id="ARBA00023268"/>
    </source>
</evidence>
<dbReference type="Proteomes" id="UP001186452">
    <property type="component" value="Unassembled WGS sequence"/>
</dbReference>